<feature type="signal peptide" evidence="1">
    <location>
        <begin position="1"/>
        <end position="25"/>
    </location>
</feature>
<accession>A0A839GN49</accession>
<dbReference type="InterPro" id="IPR011050">
    <property type="entry name" value="Pectin_lyase_fold/virulence"/>
</dbReference>
<evidence type="ECO:0008006" key="6">
    <source>
        <dbReference type="Google" id="ProtNLM"/>
    </source>
</evidence>
<keyword evidence="1" id="KW-0732">Signal</keyword>
<dbReference type="Pfam" id="PF17161">
    <property type="entry name" value="DUF5123"/>
    <property type="match status" value="1"/>
</dbReference>
<dbReference type="InterPro" id="IPR033427">
    <property type="entry name" value="DUF5123"/>
</dbReference>
<reference evidence="4 5" key="1">
    <citation type="submission" date="2020-08" db="EMBL/GenBank/DDBJ databases">
        <title>Genomic Encyclopedia of Type Strains, Phase IV (KMG-IV): sequencing the most valuable type-strain genomes for metagenomic binning, comparative biology and taxonomic classification.</title>
        <authorList>
            <person name="Goeker M."/>
        </authorList>
    </citation>
    <scope>NUCLEOTIDE SEQUENCE [LARGE SCALE GENOMIC DNA]</scope>
    <source>
        <strain evidence="4 5">DSM 29854</strain>
    </source>
</reference>
<dbReference type="Proteomes" id="UP000563094">
    <property type="component" value="Unassembled WGS sequence"/>
</dbReference>
<dbReference type="PROSITE" id="PS51257">
    <property type="entry name" value="PROKAR_LIPOPROTEIN"/>
    <property type="match status" value="1"/>
</dbReference>
<organism evidence="4 5">
    <name type="scientific">Rufibacter quisquiliarum</name>
    <dbReference type="NCBI Taxonomy" id="1549639"/>
    <lineage>
        <taxon>Bacteria</taxon>
        <taxon>Pseudomonadati</taxon>
        <taxon>Bacteroidota</taxon>
        <taxon>Cytophagia</taxon>
        <taxon>Cytophagales</taxon>
        <taxon>Hymenobacteraceae</taxon>
        <taxon>Rufibacter</taxon>
    </lineage>
</organism>
<feature type="domain" description="DUF5123" evidence="3">
    <location>
        <begin position="413"/>
        <end position="536"/>
    </location>
</feature>
<evidence type="ECO:0000256" key="1">
    <source>
        <dbReference type="SAM" id="SignalP"/>
    </source>
</evidence>
<protein>
    <recommendedName>
        <fullName evidence="6">DUF5123 domain-containing protein</fullName>
    </recommendedName>
</protein>
<gene>
    <name evidence="4" type="ORF">FHS90_001051</name>
</gene>
<sequence>MKKKYSKFLLLFYPVLFLLSLVSCNEEEEKLTPSRLFMPAGQIASSSGETSVRLTWKTPANTVAGRVSYTVEVAADTLFATPVIVSAVADTTAITLTDENIPVKQKLFARIKTNAKGDTPESKWLTSNGFSIRGIQLFTDIPVKSEDITDRSVRLRFVARPNTTRVVVTPTGGTAREITLSPSDLTSGFLIVDGLTSGANYRAEIFAGTKSNGVTTFQTKEPLSGNIVDLRGITGRPSVLQDTITQIPNGSTIILKRGQTYNISAETLLNKSVTITSGTDLTEPNLASVYFTSNFAIAEGSNIDYIIFRDVVLTGSDATAKYVFNINKTSTIGTMTFENVRAGKFRGIVRLQSAPTVITNFTMNNSIVDSLGSYGVINVDVATSQAQNIVIKNTTIYKAEKIVVSRNNSTSVLFENVTVNESPLANNYLVDYSTTGSNNVAQGVKINNTILGIGKAGNQSVRGVRVGTSTAVEANNSYTTSDYVLAATGAFPIPGIKAYSGTSLALWQDPKNGNFKIKDANFPGMPTNVTAGDPRWR</sequence>
<dbReference type="InterPro" id="IPR013783">
    <property type="entry name" value="Ig-like_fold"/>
</dbReference>
<dbReference type="RefSeq" id="WP_182512187.1">
    <property type="nucleotide sequence ID" value="NZ_JACJIQ010000003.1"/>
</dbReference>
<name>A0A839GN49_9BACT</name>
<feature type="chain" id="PRO_5032735302" description="DUF5123 domain-containing protein" evidence="1">
    <location>
        <begin position="26"/>
        <end position="537"/>
    </location>
</feature>
<dbReference type="AlphaFoldDB" id="A0A839GN49"/>
<proteinExistence type="predicted"/>
<dbReference type="SUPFAM" id="SSF51126">
    <property type="entry name" value="Pectin lyase-like"/>
    <property type="match status" value="1"/>
</dbReference>
<dbReference type="EMBL" id="JACJIQ010000003">
    <property type="protein sequence ID" value="MBA9076347.1"/>
    <property type="molecule type" value="Genomic_DNA"/>
</dbReference>
<comment type="caution">
    <text evidence="4">The sequence shown here is derived from an EMBL/GenBank/DDBJ whole genome shotgun (WGS) entry which is preliminary data.</text>
</comment>
<feature type="domain" description="DUF4957" evidence="2">
    <location>
        <begin position="260"/>
        <end position="398"/>
    </location>
</feature>
<dbReference type="Gene3D" id="2.60.40.10">
    <property type="entry name" value="Immunoglobulins"/>
    <property type="match status" value="1"/>
</dbReference>
<dbReference type="InterPro" id="IPR032530">
    <property type="entry name" value="DUF4957"/>
</dbReference>
<evidence type="ECO:0000313" key="4">
    <source>
        <dbReference type="EMBL" id="MBA9076347.1"/>
    </source>
</evidence>
<evidence type="ECO:0000313" key="5">
    <source>
        <dbReference type="Proteomes" id="UP000563094"/>
    </source>
</evidence>
<evidence type="ECO:0000259" key="2">
    <source>
        <dbReference type="Pfam" id="PF16318"/>
    </source>
</evidence>
<dbReference type="Pfam" id="PF16318">
    <property type="entry name" value="DUF4957"/>
    <property type="match status" value="1"/>
</dbReference>
<evidence type="ECO:0000259" key="3">
    <source>
        <dbReference type="Pfam" id="PF17161"/>
    </source>
</evidence>
<keyword evidence="5" id="KW-1185">Reference proteome</keyword>